<feature type="region of interest" description="Disordered" evidence="1">
    <location>
        <begin position="62"/>
        <end position="86"/>
    </location>
</feature>
<feature type="domain" description="WH2" evidence="2">
    <location>
        <begin position="19"/>
        <end position="36"/>
    </location>
</feature>
<gene>
    <name evidence="3" type="ORF">NQ314_007688</name>
</gene>
<dbReference type="EMBL" id="JANEYF010002112">
    <property type="protein sequence ID" value="KAJ8951376.1"/>
    <property type="molecule type" value="Genomic_DNA"/>
</dbReference>
<dbReference type="InterPro" id="IPR003124">
    <property type="entry name" value="WH2_dom"/>
</dbReference>
<name>A0AAV8YJ99_9CUCU</name>
<dbReference type="Gene3D" id="6.10.280.150">
    <property type="match status" value="1"/>
</dbReference>
<evidence type="ECO:0000259" key="2">
    <source>
        <dbReference type="PROSITE" id="PS51082"/>
    </source>
</evidence>
<protein>
    <recommendedName>
        <fullName evidence="2">WH2 domain-containing protein</fullName>
    </recommendedName>
</protein>
<reference evidence="3" key="1">
    <citation type="journal article" date="2023" name="Insect Mol. Biol.">
        <title>Genome sequencing provides insights into the evolution of gene families encoding plant cell wall-degrading enzymes in longhorned beetles.</title>
        <authorList>
            <person name="Shin N.R."/>
            <person name="Okamura Y."/>
            <person name="Kirsch R."/>
            <person name="Pauchet Y."/>
        </authorList>
    </citation>
    <scope>NUCLEOTIDE SEQUENCE</scope>
    <source>
        <strain evidence="3">RBIC_L_NR</strain>
    </source>
</reference>
<proteinExistence type="predicted"/>
<evidence type="ECO:0000256" key="1">
    <source>
        <dbReference type="SAM" id="MobiDB-lite"/>
    </source>
</evidence>
<keyword evidence="4" id="KW-1185">Reference proteome</keyword>
<feature type="compositionally biased region" description="Acidic residues" evidence="1">
    <location>
        <begin position="71"/>
        <end position="86"/>
    </location>
</feature>
<dbReference type="Proteomes" id="UP001162156">
    <property type="component" value="Unassembled WGS sequence"/>
</dbReference>
<sequence>MLPVEERKVSREVIPQEDARGDLLSEIRKGCKLKPVEEREISTPPPKQGGYDLASALARALAERSRAIHSEDDDNSDVSTDEEWED</sequence>
<evidence type="ECO:0000313" key="4">
    <source>
        <dbReference type="Proteomes" id="UP001162156"/>
    </source>
</evidence>
<comment type="caution">
    <text evidence="3">The sequence shown here is derived from an EMBL/GenBank/DDBJ whole genome shotgun (WGS) entry which is preliminary data.</text>
</comment>
<dbReference type="PROSITE" id="PS51082">
    <property type="entry name" value="WH2"/>
    <property type="match status" value="1"/>
</dbReference>
<dbReference type="AlphaFoldDB" id="A0AAV8YJ99"/>
<organism evidence="3 4">
    <name type="scientific">Rhamnusium bicolor</name>
    <dbReference type="NCBI Taxonomy" id="1586634"/>
    <lineage>
        <taxon>Eukaryota</taxon>
        <taxon>Metazoa</taxon>
        <taxon>Ecdysozoa</taxon>
        <taxon>Arthropoda</taxon>
        <taxon>Hexapoda</taxon>
        <taxon>Insecta</taxon>
        <taxon>Pterygota</taxon>
        <taxon>Neoptera</taxon>
        <taxon>Endopterygota</taxon>
        <taxon>Coleoptera</taxon>
        <taxon>Polyphaga</taxon>
        <taxon>Cucujiformia</taxon>
        <taxon>Chrysomeloidea</taxon>
        <taxon>Cerambycidae</taxon>
        <taxon>Lepturinae</taxon>
        <taxon>Rhagiini</taxon>
        <taxon>Rhamnusium</taxon>
    </lineage>
</organism>
<evidence type="ECO:0000313" key="3">
    <source>
        <dbReference type="EMBL" id="KAJ8951376.1"/>
    </source>
</evidence>
<dbReference type="Pfam" id="PF02205">
    <property type="entry name" value="WH2"/>
    <property type="match status" value="1"/>
</dbReference>
<dbReference type="GO" id="GO:0003779">
    <property type="term" value="F:actin binding"/>
    <property type="evidence" value="ECO:0007669"/>
    <property type="project" value="InterPro"/>
</dbReference>
<dbReference type="SMART" id="SM00246">
    <property type="entry name" value="WH2"/>
    <property type="match status" value="1"/>
</dbReference>
<accession>A0AAV8YJ99</accession>